<evidence type="ECO:0000313" key="1">
    <source>
        <dbReference type="EMBL" id="KAA0888775.1"/>
    </source>
</evidence>
<protein>
    <recommendedName>
        <fullName evidence="3">Gp5/Type VI secretion system Vgr protein OB-fold domain-containing protein</fullName>
    </recommendedName>
</protein>
<proteinExistence type="predicted"/>
<dbReference type="SUPFAM" id="SSF69255">
    <property type="entry name" value="gp5 N-terminal domain-like"/>
    <property type="match status" value="1"/>
</dbReference>
<name>A0A5A9X8P2_9BACT</name>
<gene>
    <name evidence="1" type="ORF">ET418_15455</name>
</gene>
<sequence>MMDETGARLQETLRTHPAFQEIANVDRLLRGTIMPNGVLFKDDAKNTTGITLVNVSLMGGYPDIYGVPVAHTKINYQTGEEWSPDPGDVVLVSFINGNFWEPVVIGYLPLPQNQIEGKRSDVPAGKRRYHFKCNKTDITVDKDGNRDTSVQGHDSLTIQTGDYTVNVVAGKCTVNVKGKTVWTSDGTVEIDGSGSGAVAGVVQGDCLCAYTGKKHPMVSSTVKVSK</sequence>
<evidence type="ECO:0000313" key="2">
    <source>
        <dbReference type="Proteomes" id="UP000324298"/>
    </source>
</evidence>
<organism evidence="1 2">
    <name type="scientific">Oryzomonas rubra</name>
    <dbReference type="NCBI Taxonomy" id="2509454"/>
    <lineage>
        <taxon>Bacteria</taxon>
        <taxon>Pseudomonadati</taxon>
        <taxon>Thermodesulfobacteriota</taxon>
        <taxon>Desulfuromonadia</taxon>
        <taxon>Geobacterales</taxon>
        <taxon>Geobacteraceae</taxon>
        <taxon>Oryzomonas</taxon>
    </lineage>
</organism>
<reference evidence="1 2" key="1">
    <citation type="submission" date="2019-04" db="EMBL/GenBank/DDBJ databases">
        <title>Geobacter ruber sp. nov., ferric-reducing bacteria isolated from paddy soil.</title>
        <authorList>
            <person name="Xu Z."/>
            <person name="Masuda Y."/>
            <person name="Itoh H."/>
            <person name="Senoo K."/>
        </authorList>
    </citation>
    <scope>NUCLEOTIDE SEQUENCE [LARGE SCALE GENOMIC DNA]</scope>
    <source>
        <strain evidence="1 2">Red88</strain>
    </source>
</reference>
<dbReference type="AlphaFoldDB" id="A0A5A9X8P2"/>
<comment type="caution">
    <text evidence="1">The sequence shown here is derived from an EMBL/GenBank/DDBJ whole genome shotgun (WGS) entry which is preliminary data.</text>
</comment>
<dbReference type="Proteomes" id="UP000324298">
    <property type="component" value="Unassembled WGS sequence"/>
</dbReference>
<dbReference type="OrthoDB" id="9762420at2"/>
<dbReference type="RefSeq" id="WP_149309109.1">
    <property type="nucleotide sequence ID" value="NZ_SRSD01000010.1"/>
</dbReference>
<accession>A0A5A9X8P2</accession>
<dbReference type="EMBL" id="SRSD01000010">
    <property type="protein sequence ID" value="KAA0888775.1"/>
    <property type="molecule type" value="Genomic_DNA"/>
</dbReference>
<keyword evidence="2" id="KW-1185">Reference proteome</keyword>
<evidence type="ECO:0008006" key="3">
    <source>
        <dbReference type="Google" id="ProtNLM"/>
    </source>
</evidence>